<evidence type="ECO:0000313" key="3">
    <source>
        <dbReference type="Proteomes" id="UP000198641"/>
    </source>
</evidence>
<dbReference type="Gene3D" id="3.30.200.20">
    <property type="entry name" value="Phosphorylase Kinase, domain 1"/>
    <property type="match status" value="1"/>
</dbReference>
<reference evidence="2 3" key="1">
    <citation type="submission" date="2016-10" db="EMBL/GenBank/DDBJ databases">
        <authorList>
            <person name="de Groot N.N."/>
        </authorList>
    </citation>
    <scope>NUCLEOTIDE SEQUENCE [LARGE SCALE GENOMIC DNA]</scope>
    <source>
        <strain evidence="2 3">BH539</strain>
    </source>
</reference>
<feature type="domain" description="Aminoglycoside phosphotransferase" evidence="1">
    <location>
        <begin position="30"/>
        <end position="246"/>
    </location>
</feature>
<dbReference type="Gene3D" id="3.90.1200.10">
    <property type="match status" value="1"/>
</dbReference>
<dbReference type="EMBL" id="FNCI01000002">
    <property type="protein sequence ID" value="SDF85596.1"/>
    <property type="molecule type" value="Genomic_DNA"/>
</dbReference>
<dbReference type="Proteomes" id="UP000198641">
    <property type="component" value="Unassembled WGS sequence"/>
</dbReference>
<name>A0A1G7PH32_9GAMM</name>
<keyword evidence="3" id="KW-1185">Reference proteome</keyword>
<proteinExistence type="predicted"/>
<accession>A0A1G7PH32</accession>
<dbReference type="OrthoDB" id="9809275at2"/>
<dbReference type="RefSeq" id="WP_092523391.1">
    <property type="nucleotide sequence ID" value="NZ_FNCI01000002.1"/>
</dbReference>
<dbReference type="InterPro" id="IPR011009">
    <property type="entry name" value="Kinase-like_dom_sf"/>
</dbReference>
<sequence length="354" mass="39374">MTSADPARLGPLTDWAAEQYGLAPDALRLTLAAGDASFRRYYRLTLPDGATRILMDAPPAQEDSRPFLAIAGDWLAAGLPVPRVHHADLDLGFLALDDLGDTPLQNSFTSHEATIDGFEKAIALIHELQAKAPQDALPIYDAALLTRELELFPEWCLEGLLGIAPPPVWAELVTQLVDSALEQPRFVVHRDFDAMNLMRAADDALVMIDFQDAVAGPLSYDLISLTRGRYRRFDAATLRHWQAAFRERAIADDRLDPAIDAERFHFWCDAMAAQRSLKVLGIFCRLTLRDGKHGYLARLPHFLSHLNDSLASWSAFADLRQWLQTTFTPALEETLTARGIETPASELMTRETTA</sequence>
<protein>
    <recommendedName>
        <fullName evidence="1">Aminoglycoside phosphotransferase domain-containing protein</fullName>
    </recommendedName>
</protein>
<dbReference type="Pfam" id="PF01636">
    <property type="entry name" value="APH"/>
    <property type="match status" value="1"/>
</dbReference>
<gene>
    <name evidence="2" type="ORF">SAMN05216571_102319</name>
</gene>
<organism evidence="2 3">
    <name type="scientific">Onishia taeanensis</name>
    <dbReference type="NCBI Taxonomy" id="284577"/>
    <lineage>
        <taxon>Bacteria</taxon>
        <taxon>Pseudomonadati</taxon>
        <taxon>Pseudomonadota</taxon>
        <taxon>Gammaproteobacteria</taxon>
        <taxon>Oceanospirillales</taxon>
        <taxon>Halomonadaceae</taxon>
        <taxon>Onishia</taxon>
    </lineage>
</organism>
<dbReference type="STRING" id="284577.SAMN05216571_102319"/>
<evidence type="ECO:0000313" key="2">
    <source>
        <dbReference type="EMBL" id="SDF85596.1"/>
    </source>
</evidence>
<dbReference type="SUPFAM" id="SSF56112">
    <property type="entry name" value="Protein kinase-like (PK-like)"/>
    <property type="match status" value="1"/>
</dbReference>
<dbReference type="AlphaFoldDB" id="A0A1G7PH32"/>
<evidence type="ECO:0000259" key="1">
    <source>
        <dbReference type="Pfam" id="PF01636"/>
    </source>
</evidence>
<dbReference type="InterPro" id="IPR002575">
    <property type="entry name" value="Aminoglycoside_PTrfase"/>
</dbReference>